<dbReference type="InterPro" id="IPR029058">
    <property type="entry name" value="AB_hydrolase_fold"/>
</dbReference>
<proteinExistence type="predicted"/>
<dbReference type="SUPFAM" id="SSF53474">
    <property type="entry name" value="alpha/beta-Hydrolases"/>
    <property type="match status" value="1"/>
</dbReference>
<feature type="compositionally biased region" description="Pro residues" evidence="1">
    <location>
        <begin position="226"/>
        <end position="247"/>
    </location>
</feature>
<evidence type="ECO:0000256" key="2">
    <source>
        <dbReference type="SAM" id="Phobius"/>
    </source>
</evidence>
<reference evidence="5" key="1">
    <citation type="submission" date="2023-07" db="EMBL/GenBank/DDBJ databases">
        <title>Whole genome shotgun sequence of Streptomyces achromogenes subsp. rubradiris NBRC 14000.</title>
        <authorList>
            <person name="Komaki H."/>
            <person name="Tamura T."/>
        </authorList>
    </citation>
    <scope>NUCLEOTIDE SEQUENCE [LARGE SCALE GENOMIC DNA]</scope>
    <source>
        <strain evidence="5">NBRC 14000</strain>
    </source>
</reference>
<gene>
    <name evidence="4" type="ORF">Srubr_28970</name>
</gene>
<evidence type="ECO:0000256" key="1">
    <source>
        <dbReference type="SAM" id="MobiDB-lite"/>
    </source>
</evidence>
<dbReference type="RefSeq" id="WP_189997053.1">
    <property type="nucleotide sequence ID" value="NZ_BNCB01000012.1"/>
</dbReference>
<name>A0ABQ3RB33_STRRR</name>
<dbReference type="Pfam" id="PF08386">
    <property type="entry name" value="Abhydrolase_4"/>
    <property type="match status" value="1"/>
</dbReference>
<keyword evidence="5" id="KW-1185">Reference proteome</keyword>
<feature type="transmembrane region" description="Helical" evidence="2">
    <location>
        <begin position="37"/>
        <end position="60"/>
    </location>
</feature>
<accession>A0ABQ3RB33</accession>
<dbReference type="Proteomes" id="UP000646738">
    <property type="component" value="Unassembled WGS sequence"/>
</dbReference>
<feature type="domain" description="Peptidase S33 tripeptidyl aminopeptidase-like C-terminal" evidence="3">
    <location>
        <begin position="92"/>
        <end position="181"/>
    </location>
</feature>
<keyword evidence="2" id="KW-0812">Transmembrane</keyword>
<dbReference type="EMBL" id="BNEA01000015">
    <property type="protein sequence ID" value="GHI53051.1"/>
    <property type="molecule type" value="Genomic_DNA"/>
</dbReference>
<keyword evidence="2" id="KW-1133">Transmembrane helix</keyword>
<evidence type="ECO:0000313" key="4">
    <source>
        <dbReference type="EMBL" id="GHI53051.1"/>
    </source>
</evidence>
<feature type="region of interest" description="Disordered" evidence="1">
    <location>
        <begin position="208"/>
        <end position="247"/>
    </location>
</feature>
<evidence type="ECO:0000259" key="3">
    <source>
        <dbReference type="Pfam" id="PF08386"/>
    </source>
</evidence>
<organism evidence="4 5">
    <name type="scientific">Streptomyces rubradiris</name>
    <name type="common">Streptomyces achromogenes subsp. rubradiris</name>
    <dbReference type="NCBI Taxonomy" id="285531"/>
    <lineage>
        <taxon>Bacteria</taxon>
        <taxon>Bacillati</taxon>
        <taxon>Actinomycetota</taxon>
        <taxon>Actinomycetes</taxon>
        <taxon>Kitasatosporales</taxon>
        <taxon>Streptomycetaceae</taxon>
        <taxon>Streptomyces</taxon>
    </lineage>
</organism>
<dbReference type="Gene3D" id="3.40.50.1820">
    <property type="entry name" value="alpha/beta hydrolase"/>
    <property type="match status" value="1"/>
</dbReference>
<protein>
    <recommendedName>
        <fullName evidence="3">Peptidase S33 tripeptidyl aminopeptidase-like C-terminal domain-containing protein</fullName>
    </recommendedName>
</protein>
<evidence type="ECO:0000313" key="5">
    <source>
        <dbReference type="Proteomes" id="UP000646738"/>
    </source>
</evidence>
<keyword evidence="2" id="KW-0472">Membrane</keyword>
<sequence>MKPRGHTLVRHSQLPFWVWRPGPVPTTTTARSRAAPALLAALTAVLVGASLSATVVSGLAPDHSTGHPPTRIRWAGSFRGSPPPGFRVLPECAEGTAPRPAEAPTVLDNDVPALLVAATGDPRTPYAGAETVREQWPGSRLLTVAGARQHGLYDEYGDACVDERVNAYLRTGRLPAHDVACATRTDHRQHGALFQGPGVQDGRATVREGSFVRPPGPFIPSHSPALPQPPPSPPPPSPPPHTPAYPQ</sequence>
<comment type="caution">
    <text evidence="4">The sequence shown here is derived from an EMBL/GenBank/DDBJ whole genome shotgun (WGS) entry which is preliminary data.</text>
</comment>
<dbReference type="InterPro" id="IPR013595">
    <property type="entry name" value="Pept_S33_TAP-like_C"/>
</dbReference>